<feature type="region of interest" description="Disordered" evidence="1">
    <location>
        <begin position="85"/>
        <end position="105"/>
    </location>
</feature>
<evidence type="ECO:0000313" key="3">
    <source>
        <dbReference type="Proteomes" id="UP000762676"/>
    </source>
</evidence>
<proteinExistence type="predicted"/>
<comment type="caution">
    <text evidence="2">The sequence shown here is derived from an EMBL/GenBank/DDBJ whole genome shotgun (WGS) entry which is preliminary data.</text>
</comment>
<organism evidence="2 3">
    <name type="scientific">Elysia marginata</name>
    <dbReference type="NCBI Taxonomy" id="1093978"/>
    <lineage>
        <taxon>Eukaryota</taxon>
        <taxon>Metazoa</taxon>
        <taxon>Spiralia</taxon>
        <taxon>Lophotrochozoa</taxon>
        <taxon>Mollusca</taxon>
        <taxon>Gastropoda</taxon>
        <taxon>Heterobranchia</taxon>
        <taxon>Euthyneura</taxon>
        <taxon>Panpulmonata</taxon>
        <taxon>Sacoglossa</taxon>
        <taxon>Placobranchoidea</taxon>
        <taxon>Plakobranchidae</taxon>
        <taxon>Elysia</taxon>
    </lineage>
</organism>
<keyword evidence="3" id="KW-1185">Reference proteome</keyword>
<accession>A0AAV4HJJ7</accession>
<gene>
    <name evidence="2" type="ORF">ElyMa_002742100</name>
</gene>
<evidence type="ECO:0000313" key="2">
    <source>
        <dbReference type="EMBL" id="GFR97321.1"/>
    </source>
</evidence>
<name>A0AAV4HJJ7_9GAST</name>
<dbReference type="EMBL" id="BMAT01005633">
    <property type="protein sequence ID" value="GFR97321.1"/>
    <property type="molecule type" value="Genomic_DNA"/>
</dbReference>
<sequence length="137" mass="14798">MCVRCCNFQFHNCRDAESATATEGQNLGQVFGTPCDVITTPARLKLLVAAASRSHKFDAGQALSTSATTGTKLAAPTLDFKDTAGAAAQPRADSGHTMKVHQRQTDVSNKISYRTATVYQAVHEHELVRSKSFVEQL</sequence>
<dbReference type="AlphaFoldDB" id="A0AAV4HJJ7"/>
<reference evidence="2 3" key="1">
    <citation type="journal article" date="2021" name="Elife">
        <title>Chloroplast acquisition without the gene transfer in kleptoplastic sea slugs, Plakobranchus ocellatus.</title>
        <authorList>
            <person name="Maeda T."/>
            <person name="Takahashi S."/>
            <person name="Yoshida T."/>
            <person name="Shimamura S."/>
            <person name="Takaki Y."/>
            <person name="Nagai Y."/>
            <person name="Toyoda A."/>
            <person name="Suzuki Y."/>
            <person name="Arimoto A."/>
            <person name="Ishii H."/>
            <person name="Satoh N."/>
            <person name="Nishiyama T."/>
            <person name="Hasebe M."/>
            <person name="Maruyama T."/>
            <person name="Minagawa J."/>
            <person name="Obokata J."/>
            <person name="Shigenobu S."/>
        </authorList>
    </citation>
    <scope>NUCLEOTIDE SEQUENCE [LARGE SCALE GENOMIC DNA]</scope>
</reference>
<evidence type="ECO:0000256" key="1">
    <source>
        <dbReference type="SAM" id="MobiDB-lite"/>
    </source>
</evidence>
<dbReference type="Proteomes" id="UP000762676">
    <property type="component" value="Unassembled WGS sequence"/>
</dbReference>
<protein>
    <submittedName>
        <fullName evidence="2">Uncharacterized protein</fullName>
    </submittedName>
</protein>